<reference evidence="3" key="1">
    <citation type="submission" date="2018-06" db="EMBL/GenBank/DDBJ databases">
        <authorList>
            <person name="Zhirakovskaya E."/>
        </authorList>
    </citation>
    <scope>NUCLEOTIDE SEQUENCE</scope>
</reference>
<evidence type="ECO:0000256" key="2">
    <source>
        <dbReference type="ARBA" id="ARBA00023235"/>
    </source>
</evidence>
<organism evidence="3">
    <name type="scientific">hydrothermal vent metagenome</name>
    <dbReference type="NCBI Taxonomy" id="652676"/>
    <lineage>
        <taxon>unclassified sequences</taxon>
        <taxon>metagenomes</taxon>
        <taxon>ecological metagenomes</taxon>
    </lineage>
</organism>
<protein>
    <submittedName>
        <fullName evidence="3">Ribulose-phosphate 3-epimerase</fullName>
        <ecNumber evidence="3">5.1.3.1</ecNumber>
    </submittedName>
</protein>
<dbReference type="PROSITE" id="PS01086">
    <property type="entry name" value="RIBUL_P_3_EPIMER_2"/>
    <property type="match status" value="1"/>
</dbReference>
<accession>A0A3B0VDD3</accession>
<gene>
    <name evidence="3" type="ORF">MNBD_BACTEROID07-525</name>
</gene>
<keyword evidence="1" id="KW-0479">Metal-binding</keyword>
<dbReference type="Gene3D" id="3.20.20.70">
    <property type="entry name" value="Aldolase class I"/>
    <property type="match status" value="1"/>
</dbReference>
<dbReference type="InterPro" id="IPR013785">
    <property type="entry name" value="Aldolase_TIM"/>
</dbReference>
<proteinExistence type="predicted"/>
<feature type="non-terminal residue" evidence="3">
    <location>
        <position position="1"/>
    </location>
</feature>
<keyword evidence="2 3" id="KW-0413">Isomerase</keyword>
<name>A0A3B0VDD3_9ZZZZ</name>
<dbReference type="CDD" id="cd00429">
    <property type="entry name" value="RPE"/>
    <property type="match status" value="1"/>
</dbReference>
<dbReference type="Pfam" id="PF00834">
    <property type="entry name" value="Ribul_P_3_epim"/>
    <property type="match status" value="1"/>
</dbReference>
<dbReference type="EC" id="5.1.3.1" evidence="3"/>
<dbReference type="SUPFAM" id="SSF51366">
    <property type="entry name" value="Ribulose-phoshate binding barrel"/>
    <property type="match status" value="1"/>
</dbReference>
<dbReference type="InterPro" id="IPR011060">
    <property type="entry name" value="RibuloseP-bd_barrel"/>
</dbReference>
<dbReference type="GO" id="GO:0005975">
    <property type="term" value="P:carbohydrate metabolic process"/>
    <property type="evidence" value="ECO:0007669"/>
    <property type="project" value="InterPro"/>
</dbReference>
<dbReference type="GO" id="GO:0004750">
    <property type="term" value="F:D-ribulose-phosphate 3-epimerase activity"/>
    <property type="evidence" value="ECO:0007669"/>
    <property type="project" value="UniProtKB-EC"/>
</dbReference>
<dbReference type="AlphaFoldDB" id="A0A3B0VDD3"/>
<evidence type="ECO:0000256" key="1">
    <source>
        <dbReference type="ARBA" id="ARBA00022723"/>
    </source>
</evidence>
<dbReference type="GO" id="GO:0046872">
    <property type="term" value="F:metal ion binding"/>
    <property type="evidence" value="ECO:0007669"/>
    <property type="project" value="UniProtKB-KW"/>
</dbReference>
<dbReference type="InterPro" id="IPR000056">
    <property type="entry name" value="Ribul_P_3_epim-like"/>
</dbReference>
<sequence length="132" mass="14046">VHQEACTHLHRTIQSIHQQGIKAGVSLNPATSLSTIENILDNIDLLLIMTVNPGFGGQKFIPQGLKKISEARRMIDKSGRGILLEVDGGVDGNTVESIVQHGANVLVSGSAIFGQPDIVAAMQQLKTKAKEA</sequence>
<evidence type="ECO:0000313" key="3">
    <source>
        <dbReference type="EMBL" id="VAW29854.1"/>
    </source>
</evidence>
<dbReference type="PANTHER" id="PTHR11749">
    <property type="entry name" value="RIBULOSE-5-PHOSPHATE-3-EPIMERASE"/>
    <property type="match status" value="1"/>
</dbReference>
<dbReference type="EMBL" id="UOET01000436">
    <property type="protein sequence ID" value="VAW29854.1"/>
    <property type="molecule type" value="Genomic_DNA"/>
</dbReference>